<dbReference type="Pfam" id="PF20148">
    <property type="entry name" value="DUF6531"/>
    <property type="match status" value="1"/>
</dbReference>
<sequence>MTTETTAVAKREAQVAVAPLNTLDLQDVGRGAAVFDAWLQEVSGGIVTLERIKNTAGALPVVGNIMALVDALSDIVTLTKSQKREMLDWVSLGINLIGVLPAPPTMAAARMSLRPTLFLVRQELRHSAKLVMGDALIEILIGHLNATIVGTIDDFVKQAEPKLAAILKDAGKLGEDVIGEIAKGLEAVANGTLDAKGDLKAANAQLSMAGDQLLNDPKAAIGNIFGGLFSAYKAAGKGVANSAAKNLLPDEARKRVLTETAGLKAMGPELSAQLSRLSDPRALHSIGWLLQMLATSVASWRKRQLRGQSASVKSGTTSQATKQAGEGEMGAQEKQAPATGNPQCQKNGVCAVTDKSISFALGSETFSHTDFSLPGPFPIHWARLYNSRLSAYDQGIMGARWISELTTRFDRVDDGLMFHDADGRSHACPLPAVGLFHYDAIENFTLVRASEEQLVLCRGFERKETYLRHGSHYRLTGVELRNGAGVMLHYEHRHGDSSVLSDILTYQGGDISKVHLHVGTMLDEHGRLIGLWEIKDGTPLRQLCRYQYDAYGDLVQAQDENGAAWQYHYQSHLIIRYTDRTGRGMNLQWDGNGADARAVREWADDGSFDTRLEWDENIRLTYVTDALGHETWHYYDIKGYTYRIRHADGRSEWLFRDEAKNVVRHVHADGSTDRYRYDERSNLLQHIRADDTVVHYAYDDQDQLIKISDAEGGQWQRGYDDHGNLVEAIDPLGNKTEYAYNDAGLPTAIKDAHGNEKVLAYNDAGQLVEYTDCSGKSSAWEYNDLGQMVSFTDAAGNTTEYQYKAGHLALIIHPDKTEERFERDAEGRLLAHVDALERCTTWSYSAAGMIAERIDAAEQTLRYRWDLLGRLTTLENENERRAHFHYDPVGRLLDESGFDGRITRYQYDPDTGRLARTVNGERAIDLSFDPMGRLIERTARLGEKAQTETFAYDGNGNLILADNPDSRLQWFHDPAGNLLREHQHYLGLEKPQVAVWQHEYDVLNQRIATTRPDGHRVSWLTYGSGHLLGMRLDDHDLIGYERDDLHREIARHQGNRLLQTQSWDPAGRLQEQLLGRSDDKSTLLKREYKYDAAGQLTDINDSRRGPLAYRYDPVGRLLSATSRLGVETFAFDPAGNLLDDTVNEIRRPLDQDPKRSQLLDNLLREYAGTHYEYDERGNQVLRWHNGAYSRLTWDLFDRLVHFDDARLAVDYAYDALGRRLYKHSTAHTQHRPEAGSQWNRNEHARKQRELGCGFTLYGWDGDTLAWESSPAQHESDTGRTVHYLYEPGSFVPVAQALRQSPINLLDLPDYSGPYNFDEDPLWHHTAKVQPFDALAWYQCDHLGTPQELTDQDGNIAWSAQYKAWGEIKEQRSASAQQLGLTNPIRFQGQYHDHETGLHYNRYRYYDPRVGRFVSKDPIGYAGGINLYAYAPNPVEWVDRLGLSPRCRYDSNMNPLEKMAHSIHGESIKPGGSPRAFNSETIAVAVLASPNGETQTVAASSRGRMTGAQRAKAGLLGVTPISVPNVSGPEGHAEVNIINRYAAQNDMKVVDIAASRPICCSCEGAILNHGANPVSPVKRKR</sequence>
<dbReference type="InterPro" id="IPR031325">
    <property type="entry name" value="RHS_repeat"/>
</dbReference>
<protein>
    <submittedName>
        <fullName evidence="6">RHS repeat-associated core domain-containing protein</fullName>
    </submittedName>
</protein>
<evidence type="ECO:0000259" key="3">
    <source>
        <dbReference type="Pfam" id="PF03527"/>
    </source>
</evidence>
<dbReference type="NCBIfam" id="TIGR01643">
    <property type="entry name" value="YD_repeat_2x"/>
    <property type="match status" value="5"/>
</dbReference>
<dbReference type="InterPro" id="IPR001826">
    <property type="entry name" value="RHS"/>
</dbReference>
<feature type="domain" description="RHS protein conserved region" evidence="3">
    <location>
        <begin position="1336"/>
        <end position="1370"/>
    </location>
</feature>
<evidence type="ECO:0000313" key="7">
    <source>
        <dbReference type="Proteomes" id="UP001223016"/>
    </source>
</evidence>
<dbReference type="RefSeq" id="WP_304574173.1">
    <property type="nucleotide sequence ID" value="NZ_JAUQOO010000002.1"/>
</dbReference>
<evidence type="ECO:0000259" key="4">
    <source>
        <dbReference type="Pfam" id="PF20148"/>
    </source>
</evidence>
<dbReference type="PANTHER" id="PTHR32305:SF15">
    <property type="entry name" value="PROTEIN RHSA-RELATED"/>
    <property type="match status" value="1"/>
</dbReference>
<evidence type="ECO:0000313" key="6">
    <source>
        <dbReference type="EMBL" id="MDO7925910.1"/>
    </source>
</evidence>
<feature type="domain" description="Teneurin-like YD-shell" evidence="5">
    <location>
        <begin position="1063"/>
        <end position="1229"/>
    </location>
</feature>
<feature type="domain" description="Teneurin-like YD-shell" evidence="5">
    <location>
        <begin position="670"/>
        <end position="804"/>
    </location>
</feature>
<dbReference type="EMBL" id="JAUQOO010000002">
    <property type="protein sequence ID" value="MDO7925910.1"/>
    <property type="molecule type" value="Genomic_DNA"/>
</dbReference>
<evidence type="ECO:0000256" key="1">
    <source>
        <dbReference type="ARBA" id="ARBA00022737"/>
    </source>
</evidence>
<dbReference type="Proteomes" id="UP001223016">
    <property type="component" value="Unassembled WGS sequence"/>
</dbReference>
<keyword evidence="1" id="KW-0677">Repeat</keyword>
<feature type="region of interest" description="Disordered" evidence="2">
    <location>
        <begin position="308"/>
        <end position="342"/>
    </location>
</feature>
<dbReference type="Pfam" id="PF25023">
    <property type="entry name" value="TEN_YD-shell"/>
    <property type="match status" value="2"/>
</dbReference>
<organism evidence="6 7">
    <name type="scientific">Pseudomonas serbiensis</name>
    <dbReference type="NCBI Taxonomy" id="3064350"/>
    <lineage>
        <taxon>Bacteria</taxon>
        <taxon>Pseudomonadati</taxon>
        <taxon>Pseudomonadota</taxon>
        <taxon>Gammaproteobacteria</taxon>
        <taxon>Pseudomonadales</taxon>
        <taxon>Pseudomonadaceae</taxon>
        <taxon>Pseudomonas</taxon>
    </lineage>
</organism>
<name>A0ABT9CPZ4_9PSED</name>
<dbReference type="PRINTS" id="PR00394">
    <property type="entry name" value="RHSPROTEIN"/>
</dbReference>
<reference evidence="6 7" key="1">
    <citation type="submission" date="2023-07" db="EMBL/GenBank/DDBJ databases">
        <title>Identification of four novel Pseudomonas species associated with bacterial leaf spot of cucurbits.</title>
        <authorList>
            <person name="Fullem K.R."/>
        </authorList>
    </citation>
    <scope>NUCLEOTIDE SEQUENCE [LARGE SCALE GENOMIC DNA]</scope>
    <source>
        <strain evidence="6 7">KFB 138</strain>
    </source>
</reference>
<feature type="domain" description="DUF6531" evidence="4">
    <location>
        <begin position="356"/>
        <end position="426"/>
    </location>
</feature>
<dbReference type="InterPro" id="IPR056823">
    <property type="entry name" value="TEN-like_YD-shell"/>
</dbReference>
<dbReference type="PANTHER" id="PTHR32305">
    <property type="match status" value="1"/>
</dbReference>
<dbReference type="CDD" id="cd20743">
    <property type="entry name" value="FIX_RhsA-like"/>
    <property type="match status" value="1"/>
</dbReference>
<feature type="compositionally biased region" description="Polar residues" evidence="2">
    <location>
        <begin position="308"/>
        <end position="322"/>
    </location>
</feature>
<gene>
    <name evidence="6" type="ORF">Q6A51_03915</name>
</gene>
<dbReference type="Pfam" id="PF03527">
    <property type="entry name" value="RHS"/>
    <property type="match status" value="1"/>
</dbReference>
<dbReference type="Gene3D" id="2.180.10.10">
    <property type="entry name" value="RHS repeat-associated core"/>
    <property type="match status" value="2"/>
</dbReference>
<dbReference type="Pfam" id="PF05593">
    <property type="entry name" value="RHS_repeat"/>
    <property type="match status" value="1"/>
</dbReference>
<proteinExistence type="predicted"/>
<dbReference type="InterPro" id="IPR022385">
    <property type="entry name" value="Rhs_assc_core"/>
</dbReference>
<keyword evidence="7" id="KW-1185">Reference proteome</keyword>
<dbReference type="InterPro" id="IPR045351">
    <property type="entry name" value="DUF6531"/>
</dbReference>
<dbReference type="InterPro" id="IPR050708">
    <property type="entry name" value="T6SS_VgrG/RHS"/>
</dbReference>
<dbReference type="InterPro" id="IPR006530">
    <property type="entry name" value="YD"/>
</dbReference>
<accession>A0ABT9CPZ4</accession>
<dbReference type="SUPFAM" id="SSF82171">
    <property type="entry name" value="DPP6 N-terminal domain-like"/>
    <property type="match status" value="1"/>
</dbReference>
<comment type="caution">
    <text evidence="6">The sequence shown here is derived from an EMBL/GenBank/DDBJ whole genome shotgun (WGS) entry which is preliminary data.</text>
</comment>
<evidence type="ECO:0000256" key="2">
    <source>
        <dbReference type="SAM" id="MobiDB-lite"/>
    </source>
</evidence>
<evidence type="ECO:0000259" key="5">
    <source>
        <dbReference type="Pfam" id="PF25023"/>
    </source>
</evidence>
<dbReference type="NCBIfam" id="TIGR03696">
    <property type="entry name" value="Rhs_assc_core"/>
    <property type="match status" value="1"/>
</dbReference>